<dbReference type="Proteomes" id="UP000319663">
    <property type="component" value="Unassembled WGS sequence"/>
</dbReference>
<dbReference type="EMBL" id="VIFY01000031">
    <property type="protein sequence ID" value="TQB74443.1"/>
    <property type="molecule type" value="Genomic_DNA"/>
</dbReference>
<feature type="compositionally biased region" description="Polar residues" evidence="1">
    <location>
        <begin position="1"/>
        <end position="11"/>
    </location>
</feature>
<feature type="compositionally biased region" description="Low complexity" evidence="1">
    <location>
        <begin position="51"/>
        <end position="63"/>
    </location>
</feature>
<dbReference type="AlphaFoldDB" id="A0A507QXS7"/>
<dbReference type="OrthoDB" id="4755622at2759"/>
<proteinExistence type="predicted"/>
<evidence type="ECO:0008006" key="4">
    <source>
        <dbReference type="Google" id="ProtNLM"/>
    </source>
</evidence>
<protein>
    <recommendedName>
        <fullName evidence="4">IBR domain-containing protein</fullName>
    </recommendedName>
</protein>
<name>A0A507QXS7_MONPU</name>
<sequence>MPSNIQNDNSPQPQPLCPHNPGNTGWQERLAKWNAEGGRYRNLDATTPANSDSSSSSSSSQQSVFFHRDPTSTSSMDRGISIETPTTFFVRGERPEGRRIVDTLRGPRHECTAYEDIIAPTCKCDICDKRNELGIMRCVDCGWQSCRPCIQRWRPRGRGNGSGSEDAAARNANDDDDNDRRSSTISAAGEHDGETESVLEGANALMQLHRETLAVLDKLDNGTLTMPSEGPPSPEGHQQQQRSDGPHSAIAGPSTKAAVPLTQTDKLQMMDVSMQSGSAMDKNNDTHGRQFNTRRRANALVWNWLGTWH</sequence>
<accession>A0A507QXS7</accession>
<gene>
    <name evidence="2" type="ORF">MPDQ_004744</name>
</gene>
<organism evidence="2 3">
    <name type="scientific">Monascus purpureus</name>
    <name type="common">Red mold</name>
    <name type="synonym">Monascus anka</name>
    <dbReference type="NCBI Taxonomy" id="5098"/>
    <lineage>
        <taxon>Eukaryota</taxon>
        <taxon>Fungi</taxon>
        <taxon>Dikarya</taxon>
        <taxon>Ascomycota</taxon>
        <taxon>Pezizomycotina</taxon>
        <taxon>Eurotiomycetes</taxon>
        <taxon>Eurotiomycetidae</taxon>
        <taxon>Eurotiales</taxon>
        <taxon>Aspergillaceae</taxon>
        <taxon>Monascus</taxon>
    </lineage>
</organism>
<feature type="region of interest" description="Disordered" evidence="1">
    <location>
        <begin position="221"/>
        <end position="253"/>
    </location>
</feature>
<reference evidence="2 3" key="1">
    <citation type="submission" date="2019-06" db="EMBL/GenBank/DDBJ databases">
        <title>Wine fermentation using esterase from Monascus purpureus.</title>
        <authorList>
            <person name="Geng C."/>
            <person name="Zhang Y."/>
        </authorList>
    </citation>
    <scope>NUCLEOTIDE SEQUENCE [LARGE SCALE GENOMIC DNA]</scope>
    <source>
        <strain evidence="2">HQ1</strain>
    </source>
</reference>
<feature type="region of interest" description="Disordered" evidence="1">
    <location>
        <begin position="1"/>
        <end position="80"/>
    </location>
</feature>
<feature type="region of interest" description="Disordered" evidence="1">
    <location>
        <begin position="154"/>
        <end position="196"/>
    </location>
</feature>
<evidence type="ECO:0000256" key="1">
    <source>
        <dbReference type="SAM" id="MobiDB-lite"/>
    </source>
</evidence>
<comment type="caution">
    <text evidence="2">The sequence shown here is derived from an EMBL/GenBank/DDBJ whole genome shotgun (WGS) entry which is preliminary data.</text>
</comment>
<keyword evidence="3" id="KW-1185">Reference proteome</keyword>
<evidence type="ECO:0000313" key="2">
    <source>
        <dbReference type="EMBL" id="TQB74443.1"/>
    </source>
</evidence>
<evidence type="ECO:0000313" key="3">
    <source>
        <dbReference type="Proteomes" id="UP000319663"/>
    </source>
</evidence>